<reference evidence="2 3" key="2">
    <citation type="journal article" date="2021" name="Genomics">
        <title>High-quality reference genome for Clonorchis sinensis.</title>
        <authorList>
            <person name="Young N.D."/>
            <person name="Stroehlein A.J."/>
            <person name="Kinkar L."/>
            <person name="Wang T."/>
            <person name="Sohn W.M."/>
            <person name="Chang B.C.H."/>
            <person name="Kaur P."/>
            <person name="Weisz D."/>
            <person name="Dudchenko O."/>
            <person name="Aiden E.L."/>
            <person name="Korhonen P.K."/>
            <person name="Gasser R.B."/>
        </authorList>
    </citation>
    <scope>NUCLEOTIDE SEQUENCE [LARGE SCALE GENOMIC DNA]</scope>
    <source>
        <strain evidence="2">Cs-k2</strain>
    </source>
</reference>
<proteinExistence type="predicted"/>
<accession>A0A8T1M356</accession>
<gene>
    <name evidence="2" type="ORF">CSKR_202764</name>
</gene>
<protein>
    <submittedName>
        <fullName evidence="2">Uncharacterized protein</fullName>
    </submittedName>
</protein>
<feature type="compositionally biased region" description="Low complexity" evidence="1">
    <location>
        <begin position="312"/>
        <end position="323"/>
    </location>
</feature>
<dbReference type="EMBL" id="NIRI02000056">
    <property type="protein sequence ID" value="KAG5443255.1"/>
    <property type="molecule type" value="Genomic_DNA"/>
</dbReference>
<sequence>MTYEKLVSQCRYPSFVQLCNKPSIQREIPFLLAFSFSGCPLASRNRRRQLKRHSTPTADLRSAMMNHISGSKQRDSSVIENCLGGKRQCLPIGPSMFENGPSVPNGSSYLFPPANVFGPGFAPCLPGLPGGFAEDLTRSSEDRCKVTLNPFVSRNAYTSNKAATDQLPFPQLFSAMSNEPIVFPNTYPLLSPAQFSLETPWISYPSVCGPQDDPVDPHTVFANSVNRPKKFTSPEKQLNNSLNINQLHSQCKFPVDRSLCTTAQNNATYPNLMAFDMPNQQTESDTSSSMLEGNEFNPTSTVSLQKCDSGQLLNGPTTLGPLPSNALSPSLHSRYSGHGDVRKADSPNLPMDLSLGFRKELEQTLE</sequence>
<organism evidence="2 3">
    <name type="scientific">Clonorchis sinensis</name>
    <name type="common">Chinese liver fluke</name>
    <dbReference type="NCBI Taxonomy" id="79923"/>
    <lineage>
        <taxon>Eukaryota</taxon>
        <taxon>Metazoa</taxon>
        <taxon>Spiralia</taxon>
        <taxon>Lophotrochozoa</taxon>
        <taxon>Platyhelminthes</taxon>
        <taxon>Trematoda</taxon>
        <taxon>Digenea</taxon>
        <taxon>Opisthorchiida</taxon>
        <taxon>Opisthorchiata</taxon>
        <taxon>Opisthorchiidae</taxon>
        <taxon>Clonorchis</taxon>
    </lineage>
</organism>
<evidence type="ECO:0000256" key="1">
    <source>
        <dbReference type="SAM" id="MobiDB-lite"/>
    </source>
</evidence>
<feature type="compositionally biased region" description="Polar residues" evidence="1">
    <location>
        <begin position="278"/>
        <end position="308"/>
    </location>
</feature>
<feature type="region of interest" description="Disordered" evidence="1">
    <location>
        <begin position="278"/>
        <end position="352"/>
    </location>
</feature>
<keyword evidence="3" id="KW-1185">Reference proteome</keyword>
<comment type="caution">
    <text evidence="2">The sequence shown here is derived from an EMBL/GenBank/DDBJ whole genome shotgun (WGS) entry which is preliminary data.</text>
</comment>
<name>A0A8T1M356_CLOSI</name>
<dbReference type="Proteomes" id="UP000286415">
    <property type="component" value="Unassembled WGS sequence"/>
</dbReference>
<evidence type="ECO:0000313" key="2">
    <source>
        <dbReference type="EMBL" id="KAG5443255.1"/>
    </source>
</evidence>
<dbReference type="AlphaFoldDB" id="A0A8T1M356"/>
<evidence type="ECO:0000313" key="3">
    <source>
        <dbReference type="Proteomes" id="UP000286415"/>
    </source>
</evidence>
<reference evidence="2 3" key="1">
    <citation type="journal article" date="2018" name="Biotechnol. Adv.">
        <title>Improved genomic resources and new bioinformatic workflow for the carcinogenic parasite Clonorchis sinensis: Biotechnological implications.</title>
        <authorList>
            <person name="Wang D."/>
            <person name="Korhonen P.K."/>
            <person name="Gasser R.B."/>
            <person name="Young N.D."/>
        </authorList>
    </citation>
    <scope>NUCLEOTIDE SEQUENCE [LARGE SCALE GENOMIC DNA]</scope>
    <source>
        <strain evidence="2">Cs-k2</strain>
    </source>
</reference>
<dbReference type="OrthoDB" id="6260891at2759"/>